<dbReference type="Pfam" id="PF21074">
    <property type="entry name" value="GDH_C"/>
    <property type="match status" value="1"/>
</dbReference>
<dbReference type="InterPro" id="IPR049059">
    <property type="entry name" value="NAD_Glu_DH_HM1"/>
</dbReference>
<keyword evidence="2" id="KW-0175">Coiled coil</keyword>
<dbReference type="SUPFAM" id="SSF53223">
    <property type="entry name" value="Aminoacid dehydrogenase-like, N-terminal domain"/>
    <property type="match status" value="1"/>
</dbReference>
<feature type="domain" description="NAD-specific glutamate dehydrogenase C-terminal" evidence="4">
    <location>
        <begin position="1258"/>
        <end position="1595"/>
    </location>
</feature>
<sequence>MYSQDEFLSKLEKELSKHLPDEQRAGLQAFLKPFFAISTLDEITAYRRRDLVGSTLAFWRFFQTHDHTSPKIEVFNPDYENNGWHSTHTIIQIVQQDMPFIVDSVRMKLNERGITIHHLRNCVLPVARDNKNQLAEAGEGGAKEALLYVEVDRQTDEEDLELLRQELADVLSDVRRVVTDYRPICRKVEELLASLEARKDQDTSEVCEYLRWLLSNNFTFLAYEELAIDCSKKGEPCVRQVEGERLGLLRPRHSGQLNRMNLEPELDRNLFADQSQLSFAKASVRSSVHRPAYPEFILIKRFDDEGKVIGECRIMGLYTSPVYFQSPRTIPWLRNKVSAILEMSGLDIHCHHGKELVQILDVYPREELFLTPTEQLFTTVMSILQIQERNQTRVFIRRDHSDLCCSALVYVPREQYDTALRIKMQNILCQRLNAVDAEFTTYFSESTLTRVHYILRREDNSTTDFDPEAIAAEIQQAAYSWEAEFRDALLEGKGEGDGNAILKTFRDSFPVSYRDAFSPPTAVADIEHMYGLTAEQPLSMSFYQPIDDDGHLHFKVFHYGSTLPLSDLIPIMENLGLKVLGEHPYKIRLSGNRAGEKICLHDFTLSLTDGQQLPLRKVADKFREAFKRSWYKQAENDRFNRLVMTAGLDWRQVTMLRAYAKYMKQIRFGFSQAYIASTLTKNIDITLQLVKLFEVSFDPDMDLTVEQRQARRQQLQQKIIEALEEVSVLSQDRILRRIMDLIVATLRTNFYQQDADGQPHDYISFKFSPRDIPDLPKPAPMYEIFVYSPYVEGVHLRGGKVARGGLRWSDRVEDFRTEVLGLVKAQQVKNAVIVPVGAKGGFVPKRLPANGTREQVMEEGIRCYKTFIRALLDVTDNLVDNVVVHPERVVRYDADDTYLVVAADKGTATFSDIANGIAEDYGFWLGDAFASGGSVGYDHKKMGITARGAWVSVQRHFRERGIDVQKEPITVVGIGDMAGDVFGNGLLSSEALKLVAAFNHMHIFVDPDPDPATSFAERERLFKLPRSSWEDYNSKLISEGGGIFNRSAKSITISAEMKKLFGIRASKLTPNDLISAILRSQVDLIWNGGIGTYVKSSAESHADVGDKANDTLRIDGRALRAKVIGEGGNLGLTQLGRIEYTLNGGAMNTDFIDNAGGVDCSDHEVNIKILLNQIVAAGDMTRKQRDRMLAAMTDDVARLVLGNNYRQTQAITMAESECLSQMEEYKGFIHDLEERGRLDRAIEFLPDDETIRERHAGGQGLTRPELSVLISYSKADLKEKLLDSAIPDDAYLARELVTAFPAQLVKKYGEPLAEHRLHREIVATQLSNYLINMMGITFVSRQQKSTGASAPDIVRGFVIARDIFGAEQLWSDIESLDYTIDSKLQLELMGEVMRILRRATRWLVRMKVVDRETGVCVEHYKGRITQLIDGLDDLLPERQRKEWLKRVEQLTGKGVPEPVARRVAAVRHLFNMLPVIQAVEETGQSLERVASMFFAIGEHLDLHGFYQQLSALDVQNQWQSLAREGIRDELVMQQRTLTVNLLTLPDAPKDLGELFTFWSEAQAAPLARWHSVLDELRGEAASEFAMYTVATRELLDLAQRR</sequence>
<feature type="domain" description="NAD-glutamate dehydrogenase ACT2" evidence="6">
    <location>
        <begin position="393"/>
        <end position="482"/>
    </location>
</feature>
<evidence type="ECO:0000259" key="4">
    <source>
        <dbReference type="Pfam" id="PF21074"/>
    </source>
</evidence>
<dbReference type="PANTHER" id="PTHR43403:SF1">
    <property type="entry name" value="NAD-SPECIFIC GLUTAMATE DEHYDROGENASE"/>
    <property type="match status" value="1"/>
</dbReference>
<dbReference type="GO" id="GO:0006538">
    <property type="term" value="P:L-glutamate catabolic process"/>
    <property type="evidence" value="ECO:0007669"/>
    <property type="project" value="InterPro"/>
</dbReference>
<dbReference type="Pfam" id="PF21077">
    <property type="entry name" value="GDH_ACT3"/>
    <property type="match status" value="1"/>
</dbReference>
<feature type="domain" description="NAD-glutamate dehydrogenase N-terminal ACT1" evidence="5">
    <location>
        <begin position="30"/>
        <end position="167"/>
    </location>
</feature>
<dbReference type="GO" id="GO:0004352">
    <property type="term" value="F:glutamate dehydrogenase (NAD+) activity"/>
    <property type="evidence" value="ECO:0007669"/>
    <property type="project" value="UniProtKB-EC"/>
</dbReference>
<evidence type="ECO:0000313" key="8">
    <source>
        <dbReference type="EMBL" id="SMA49246.1"/>
    </source>
</evidence>
<dbReference type="Pfam" id="PF21079">
    <property type="entry name" value="GDH_HM2"/>
    <property type="match status" value="1"/>
</dbReference>
<dbReference type="EMBL" id="FWPT01000007">
    <property type="protein sequence ID" value="SMA49246.1"/>
    <property type="molecule type" value="Genomic_DNA"/>
</dbReference>
<evidence type="ECO:0000259" key="6">
    <source>
        <dbReference type="Pfam" id="PF21076"/>
    </source>
</evidence>
<dbReference type="GO" id="GO:0004069">
    <property type="term" value="F:L-aspartate:2-oxoglutarate aminotransferase activity"/>
    <property type="evidence" value="ECO:0007669"/>
    <property type="project" value="InterPro"/>
</dbReference>
<protein>
    <submittedName>
        <fullName evidence="8">NAD-specific glutamate dehydrogenase</fullName>
        <ecNumber evidence="8">1.4.1.2</ecNumber>
    </submittedName>
</protein>
<dbReference type="PIRSF" id="PIRSF036761">
    <property type="entry name" value="GDH_Mll4104"/>
    <property type="match status" value="1"/>
</dbReference>
<dbReference type="SUPFAM" id="SSF51735">
    <property type="entry name" value="NAD(P)-binding Rossmann-fold domains"/>
    <property type="match status" value="1"/>
</dbReference>
<feature type="coiled-coil region" evidence="2">
    <location>
        <begin position="705"/>
        <end position="732"/>
    </location>
</feature>
<accession>A0A1X7AMM5</accession>
<feature type="domain" description="NAD-glutamate dehydrogenase ACT3" evidence="7">
    <location>
        <begin position="538"/>
        <end position="616"/>
    </location>
</feature>
<evidence type="ECO:0000313" key="9">
    <source>
        <dbReference type="Proteomes" id="UP000196573"/>
    </source>
</evidence>
<dbReference type="Pfam" id="PF05088">
    <property type="entry name" value="Bac_GDH_CD"/>
    <property type="match status" value="1"/>
</dbReference>
<dbReference type="EC" id="1.4.1.2" evidence="8"/>
<dbReference type="InterPro" id="IPR036291">
    <property type="entry name" value="NAD(P)-bd_dom_sf"/>
</dbReference>
<dbReference type="InterPro" id="IPR007780">
    <property type="entry name" value="NAD_Glu_DH_bac"/>
</dbReference>
<name>A0A1X7AMM5_9GAMM</name>
<dbReference type="RefSeq" id="WP_242667339.1">
    <property type="nucleotide sequence ID" value="NZ_CBCSCN010000007.1"/>
</dbReference>
<gene>
    <name evidence="8" type="primary">gdhB</name>
    <name evidence="8" type="ORF">EHSB41UT_03133</name>
</gene>
<dbReference type="Pfam" id="PF21075">
    <property type="entry name" value="GDH_ACT1"/>
    <property type="match status" value="1"/>
</dbReference>
<organism evidence="8 9">
    <name type="scientific">Parendozoicomonas haliclonae</name>
    <dbReference type="NCBI Taxonomy" id="1960125"/>
    <lineage>
        <taxon>Bacteria</taxon>
        <taxon>Pseudomonadati</taxon>
        <taxon>Pseudomonadota</taxon>
        <taxon>Gammaproteobacteria</taxon>
        <taxon>Oceanospirillales</taxon>
        <taxon>Endozoicomonadaceae</taxon>
        <taxon>Parendozoicomonas</taxon>
    </lineage>
</organism>
<dbReference type="InterPro" id="IPR049064">
    <property type="entry name" value="NAD_Glu_DH_ACT3"/>
</dbReference>
<keyword evidence="9" id="KW-1185">Reference proteome</keyword>
<dbReference type="InterPro" id="IPR049056">
    <property type="entry name" value="NAD_Glu_DH_HM3"/>
</dbReference>
<dbReference type="InterPro" id="IPR046346">
    <property type="entry name" value="Aminoacid_DH-like_N_sf"/>
</dbReference>
<evidence type="ECO:0000256" key="2">
    <source>
        <dbReference type="SAM" id="Coils"/>
    </source>
</evidence>
<keyword evidence="1 8" id="KW-0560">Oxidoreductase</keyword>
<dbReference type="Pfam" id="PF21076">
    <property type="entry name" value="GDH_ACT2"/>
    <property type="match status" value="1"/>
</dbReference>
<evidence type="ECO:0000259" key="3">
    <source>
        <dbReference type="Pfam" id="PF05088"/>
    </source>
</evidence>
<evidence type="ECO:0000256" key="1">
    <source>
        <dbReference type="ARBA" id="ARBA00023002"/>
    </source>
</evidence>
<dbReference type="Proteomes" id="UP000196573">
    <property type="component" value="Unassembled WGS sequence"/>
</dbReference>
<dbReference type="InterPro" id="IPR024727">
    <property type="entry name" value="NAD_Glu_DH_N_ACT1"/>
</dbReference>
<evidence type="ECO:0000259" key="5">
    <source>
        <dbReference type="Pfam" id="PF21075"/>
    </source>
</evidence>
<dbReference type="InterPro" id="IPR048381">
    <property type="entry name" value="GDH_C"/>
</dbReference>
<reference evidence="8 9" key="1">
    <citation type="submission" date="2017-03" db="EMBL/GenBank/DDBJ databases">
        <authorList>
            <person name="Afonso C.L."/>
            <person name="Miller P.J."/>
            <person name="Scott M.A."/>
            <person name="Spackman E."/>
            <person name="Goraichik I."/>
            <person name="Dimitrov K.M."/>
            <person name="Suarez D.L."/>
            <person name="Swayne D.E."/>
        </authorList>
    </citation>
    <scope>NUCLEOTIDE SEQUENCE [LARGE SCALE GENOMIC DNA]</scope>
    <source>
        <strain evidence="8">SB41UT1</strain>
    </source>
</reference>
<dbReference type="Pfam" id="PF21073">
    <property type="entry name" value="GDH_HM1"/>
    <property type="match status" value="1"/>
</dbReference>
<dbReference type="InterPro" id="IPR049058">
    <property type="entry name" value="NAD_Glu_DH_HM2"/>
</dbReference>
<evidence type="ECO:0000259" key="7">
    <source>
        <dbReference type="Pfam" id="PF21077"/>
    </source>
</evidence>
<dbReference type="Gene3D" id="3.40.50.720">
    <property type="entry name" value="NAD(P)-binding Rossmann-like Domain"/>
    <property type="match status" value="1"/>
</dbReference>
<dbReference type="PANTHER" id="PTHR43403">
    <property type="entry name" value="NAD-SPECIFIC GLUTAMATE DEHYDROGENASE"/>
    <property type="match status" value="1"/>
</dbReference>
<dbReference type="InterPro" id="IPR028971">
    <property type="entry name" value="NAD-GDH_cat"/>
</dbReference>
<feature type="coiled-coil region" evidence="2">
    <location>
        <begin position="153"/>
        <end position="205"/>
    </location>
</feature>
<feature type="domain" description="NAD-glutamate dehydrogenase catalytic" evidence="3">
    <location>
        <begin position="719"/>
        <end position="1213"/>
    </location>
</feature>
<dbReference type="InterPro" id="IPR049062">
    <property type="entry name" value="NAD_Glu_DH_ACT2"/>
</dbReference>
<dbReference type="Pfam" id="PF21078">
    <property type="entry name" value="GDH_HM3"/>
    <property type="match status" value="1"/>
</dbReference>
<proteinExistence type="predicted"/>